<dbReference type="Pfam" id="PF10236">
    <property type="entry name" value="DAP3"/>
    <property type="match status" value="1"/>
</dbReference>
<keyword evidence="6" id="KW-0687">Ribonucleoprotein</keyword>
<dbReference type="EMBL" id="JANEYG010000016">
    <property type="protein sequence ID" value="KAJ8919941.1"/>
    <property type="molecule type" value="Genomic_DNA"/>
</dbReference>
<reference evidence="8 9" key="1">
    <citation type="journal article" date="2023" name="Insect Mol. Biol.">
        <title>Genome sequencing provides insights into the evolution of gene families encoding plant cell wall-degrading enzymes in longhorned beetles.</title>
        <authorList>
            <person name="Shin N.R."/>
            <person name="Okamura Y."/>
            <person name="Kirsch R."/>
            <person name="Pauchet Y."/>
        </authorList>
    </citation>
    <scope>NUCLEOTIDE SEQUENCE [LARGE SCALE GENOMIC DNA]</scope>
    <source>
        <strain evidence="8">EAD_L_NR</strain>
    </source>
</reference>
<keyword evidence="4" id="KW-0689">Ribosomal protein</keyword>
<keyword evidence="9" id="KW-1185">Reference proteome</keyword>
<dbReference type="AlphaFoldDB" id="A0AAV8W1L8"/>
<protein>
    <recommendedName>
        <fullName evidence="7">Small ribosomal subunit protein mS29</fullName>
    </recommendedName>
</protein>
<evidence type="ECO:0000256" key="1">
    <source>
        <dbReference type="ARBA" id="ARBA00004173"/>
    </source>
</evidence>
<organism evidence="8 9">
    <name type="scientific">Exocentrus adspersus</name>
    <dbReference type="NCBI Taxonomy" id="1586481"/>
    <lineage>
        <taxon>Eukaryota</taxon>
        <taxon>Metazoa</taxon>
        <taxon>Ecdysozoa</taxon>
        <taxon>Arthropoda</taxon>
        <taxon>Hexapoda</taxon>
        <taxon>Insecta</taxon>
        <taxon>Pterygota</taxon>
        <taxon>Neoptera</taxon>
        <taxon>Endopterygota</taxon>
        <taxon>Coleoptera</taxon>
        <taxon>Polyphaga</taxon>
        <taxon>Cucujiformia</taxon>
        <taxon>Chrysomeloidea</taxon>
        <taxon>Cerambycidae</taxon>
        <taxon>Lamiinae</taxon>
        <taxon>Acanthocinini</taxon>
        <taxon>Exocentrus</taxon>
    </lineage>
</organism>
<evidence type="ECO:0000256" key="7">
    <source>
        <dbReference type="ARBA" id="ARBA00035140"/>
    </source>
</evidence>
<dbReference type="GO" id="GO:0005763">
    <property type="term" value="C:mitochondrial small ribosomal subunit"/>
    <property type="evidence" value="ECO:0007669"/>
    <property type="project" value="TreeGrafter"/>
</dbReference>
<dbReference type="PANTHER" id="PTHR12810:SF0">
    <property type="entry name" value="SMALL RIBOSOMAL SUBUNIT PROTEIN MS29"/>
    <property type="match status" value="1"/>
</dbReference>
<dbReference type="Proteomes" id="UP001159042">
    <property type="component" value="Unassembled WGS sequence"/>
</dbReference>
<comment type="subcellular location">
    <subcellularLocation>
        <location evidence="1">Mitochondrion</location>
    </subcellularLocation>
</comment>
<gene>
    <name evidence="8" type="ORF">NQ315_006470</name>
</gene>
<dbReference type="GO" id="GO:0006915">
    <property type="term" value="P:apoptotic process"/>
    <property type="evidence" value="ECO:0007669"/>
    <property type="project" value="InterPro"/>
</dbReference>
<keyword evidence="5" id="KW-0496">Mitochondrion</keyword>
<evidence type="ECO:0000256" key="2">
    <source>
        <dbReference type="ARBA" id="ARBA00009863"/>
    </source>
</evidence>
<evidence type="ECO:0000313" key="9">
    <source>
        <dbReference type="Proteomes" id="UP001159042"/>
    </source>
</evidence>
<dbReference type="InterPro" id="IPR019368">
    <property type="entry name" value="Ribosomal_mS29"/>
</dbReference>
<comment type="similarity">
    <text evidence="2">Belongs to the mitochondrion-specific ribosomal protein mS29 family.</text>
</comment>
<keyword evidence="3" id="KW-0809">Transit peptide</keyword>
<name>A0AAV8W1L8_9CUCU</name>
<dbReference type="InterPro" id="IPR008092">
    <property type="entry name" value="Ribosomal_mS29_met"/>
</dbReference>
<dbReference type="GO" id="GO:0003735">
    <property type="term" value="F:structural constituent of ribosome"/>
    <property type="evidence" value="ECO:0007669"/>
    <property type="project" value="TreeGrafter"/>
</dbReference>
<dbReference type="PRINTS" id="PR01716">
    <property type="entry name" value="DEATHASSOCP3"/>
</dbReference>
<sequence>MLKSAEVIFRRAVPVQLNKPQVCFTATAQTLPNTPERLRSFRTSESDPLKHSTDHLGRFYTVDESDKKTVFLHGGLPKSFEIQAKTFNETCLMVRRPALDVINCLRSIDYTKPAVRFVVYGKKGCGKSLTLAHVLHYAYRSGFLLLHVPWVGNWMRRCKERSNSESKEGFSDLNLDAAAWLVHFKTQNARLLSNPDLKTTEEHVWSKREGYTDWCSFDSTNRTRYQQDQVCFVLHSGAMRGD</sequence>
<proteinExistence type="inferred from homology"/>
<dbReference type="PANTHER" id="PTHR12810">
    <property type="entry name" value="MITOCHONDRIAL 28S RIBOSOMAL PROTEIN S29"/>
    <property type="match status" value="1"/>
</dbReference>
<evidence type="ECO:0000256" key="6">
    <source>
        <dbReference type="ARBA" id="ARBA00023274"/>
    </source>
</evidence>
<comment type="caution">
    <text evidence="8">The sequence shown here is derived from an EMBL/GenBank/DDBJ whole genome shotgun (WGS) entry which is preliminary data.</text>
</comment>
<evidence type="ECO:0000256" key="5">
    <source>
        <dbReference type="ARBA" id="ARBA00023128"/>
    </source>
</evidence>
<accession>A0AAV8W1L8</accession>
<evidence type="ECO:0000313" key="8">
    <source>
        <dbReference type="EMBL" id="KAJ8919941.1"/>
    </source>
</evidence>
<evidence type="ECO:0000256" key="4">
    <source>
        <dbReference type="ARBA" id="ARBA00022980"/>
    </source>
</evidence>
<evidence type="ECO:0000256" key="3">
    <source>
        <dbReference type="ARBA" id="ARBA00022946"/>
    </source>
</evidence>